<dbReference type="PATRIC" id="fig|178606.4.peg.1510"/>
<dbReference type="OrthoDB" id="9781970at2"/>
<dbReference type="SUPFAM" id="SSF53955">
    <property type="entry name" value="Lysozyme-like"/>
    <property type="match status" value="1"/>
</dbReference>
<sequence>MKIFIAKTAICLHLLGHGVPFHQSITHVACRHHINPVLIAAIIQTESNFRSSAIGNDPGGKSWGLMQIKYRTAKWLGFRGPRNKLLDPYENLSLGVRYLLFLFRRFPHGADAISAYNAGTPHWRGRYRNQHYVNSVLFHYKNFQRFSGKIPVMYNTRKISSRLTAFVQCMTCFETGFRQEGGR</sequence>
<name>A0A094WDT2_9BACT</name>
<dbReference type="InterPro" id="IPR008258">
    <property type="entry name" value="Transglycosylase_SLT_dom_1"/>
</dbReference>
<accession>A0A094WDT2</accession>
<dbReference type="EMBL" id="JPGK01000005">
    <property type="protein sequence ID" value="KGA93797.1"/>
    <property type="molecule type" value="Genomic_DNA"/>
</dbReference>
<feature type="domain" description="Transglycosylase SLT" evidence="2">
    <location>
        <begin position="26"/>
        <end position="124"/>
    </location>
</feature>
<evidence type="ECO:0000313" key="3">
    <source>
        <dbReference type="EMBL" id="KGA93797.1"/>
    </source>
</evidence>
<comment type="caution">
    <text evidence="3">The sequence shown here is derived from an EMBL/GenBank/DDBJ whole genome shotgun (WGS) entry which is preliminary data.</text>
</comment>
<protein>
    <recommendedName>
        <fullName evidence="2">Transglycosylase SLT domain-containing protein</fullName>
    </recommendedName>
</protein>
<evidence type="ECO:0000259" key="2">
    <source>
        <dbReference type="Pfam" id="PF01464"/>
    </source>
</evidence>
<proteinExistence type="inferred from homology"/>
<dbReference type="RefSeq" id="WP_052157850.1">
    <property type="nucleotide sequence ID" value="NZ_JPGK01000005.1"/>
</dbReference>
<evidence type="ECO:0000313" key="4">
    <source>
        <dbReference type="Proteomes" id="UP000029452"/>
    </source>
</evidence>
<dbReference type="InterPro" id="IPR023346">
    <property type="entry name" value="Lysozyme-like_dom_sf"/>
</dbReference>
<dbReference type="Proteomes" id="UP000029452">
    <property type="component" value="Unassembled WGS sequence"/>
</dbReference>
<gene>
    <name evidence="3" type="ORF">LptCag_1507</name>
</gene>
<dbReference type="AlphaFoldDB" id="A0A094WDT2"/>
<dbReference type="PANTHER" id="PTHR37423">
    <property type="entry name" value="SOLUBLE LYTIC MUREIN TRANSGLYCOSYLASE-RELATED"/>
    <property type="match status" value="1"/>
</dbReference>
<comment type="similarity">
    <text evidence="1">Belongs to the transglycosylase Slt family.</text>
</comment>
<organism evidence="3 4">
    <name type="scientific">Leptospirillum ferriphilum</name>
    <dbReference type="NCBI Taxonomy" id="178606"/>
    <lineage>
        <taxon>Bacteria</taxon>
        <taxon>Pseudomonadati</taxon>
        <taxon>Nitrospirota</taxon>
        <taxon>Nitrospiria</taxon>
        <taxon>Nitrospirales</taxon>
        <taxon>Nitrospiraceae</taxon>
        <taxon>Leptospirillum</taxon>
    </lineage>
</organism>
<evidence type="ECO:0000256" key="1">
    <source>
        <dbReference type="ARBA" id="ARBA00007734"/>
    </source>
</evidence>
<reference evidence="3 4" key="1">
    <citation type="submission" date="2014-06" db="EMBL/GenBank/DDBJ databases">
        <title>Draft genome sequence of iron oxidizing acidophile Leptospirillum ferriphilum DSM14647.</title>
        <authorList>
            <person name="Cardenas J.P."/>
            <person name="Lazcano M."/>
            <person name="Ossandon F.J."/>
            <person name="Corbett M."/>
            <person name="Holmes D.S."/>
            <person name="Watkin E."/>
        </authorList>
    </citation>
    <scope>NUCLEOTIDE SEQUENCE [LARGE SCALE GENOMIC DNA]</scope>
    <source>
        <strain evidence="3 4">DSM 14647</strain>
    </source>
</reference>
<dbReference type="PANTHER" id="PTHR37423:SF2">
    <property type="entry name" value="MEMBRANE-BOUND LYTIC MUREIN TRANSGLYCOSYLASE C"/>
    <property type="match status" value="1"/>
</dbReference>
<dbReference type="Pfam" id="PF01464">
    <property type="entry name" value="SLT"/>
    <property type="match status" value="1"/>
</dbReference>
<dbReference type="Gene3D" id="1.10.530.10">
    <property type="match status" value="1"/>
</dbReference>